<evidence type="ECO:0000313" key="3">
    <source>
        <dbReference type="Proteomes" id="UP000603912"/>
    </source>
</evidence>
<evidence type="ECO:0000313" key="2">
    <source>
        <dbReference type="EMBL" id="GGH24772.1"/>
    </source>
</evidence>
<keyword evidence="1" id="KW-1133">Transmembrane helix</keyword>
<comment type="caution">
    <text evidence="2">The sequence shown here is derived from an EMBL/GenBank/DDBJ whole genome shotgun (WGS) entry which is preliminary data.</text>
</comment>
<sequence>MNVQSCWPNNTQPCLEFRGPVSSPERTMAYRPHRIFEEVCHCGRHRSAQEWPEGSQGGKALDARALLDSLLPARLHDNLIERQRGRTLDAGRKRFKSVERCVDLLLDRILTPVALAMLPFGILCAVIAPSRGRNALSWFAIGALTAVFGLIALLALPKLPEVGDRQ</sequence>
<feature type="transmembrane region" description="Helical" evidence="1">
    <location>
        <begin position="135"/>
        <end position="156"/>
    </location>
</feature>
<reference evidence="2" key="2">
    <citation type="submission" date="2020-09" db="EMBL/GenBank/DDBJ databases">
        <authorList>
            <person name="Sun Q."/>
            <person name="Zhou Y."/>
        </authorList>
    </citation>
    <scope>NUCLEOTIDE SEQUENCE</scope>
    <source>
        <strain evidence="2">CGMCC 1.12214</strain>
    </source>
</reference>
<dbReference type="EMBL" id="BMES01000002">
    <property type="protein sequence ID" value="GGH24772.1"/>
    <property type="molecule type" value="Genomic_DNA"/>
</dbReference>
<feature type="transmembrane region" description="Helical" evidence="1">
    <location>
        <begin position="109"/>
        <end position="129"/>
    </location>
</feature>
<keyword evidence="1" id="KW-0812">Transmembrane</keyword>
<dbReference type="AlphaFoldDB" id="A0A917MKN1"/>
<evidence type="ECO:0000256" key="1">
    <source>
        <dbReference type="SAM" id="Phobius"/>
    </source>
</evidence>
<keyword evidence="1" id="KW-0472">Membrane</keyword>
<organism evidence="2 3">
    <name type="scientific">Alsobacter metallidurans</name>
    <dbReference type="NCBI Taxonomy" id="340221"/>
    <lineage>
        <taxon>Bacteria</taxon>
        <taxon>Pseudomonadati</taxon>
        <taxon>Pseudomonadota</taxon>
        <taxon>Alphaproteobacteria</taxon>
        <taxon>Hyphomicrobiales</taxon>
        <taxon>Alsobacteraceae</taxon>
        <taxon>Alsobacter</taxon>
    </lineage>
</organism>
<gene>
    <name evidence="2" type="ORF">GCM10007036_31420</name>
</gene>
<dbReference type="Proteomes" id="UP000603912">
    <property type="component" value="Unassembled WGS sequence"/>
</dbReference>
<accession>A0A917MKN1</accession>
<name>A0A917MKN1_9HYPH</name>
<keyword evidence="3" id="KW-1185">Reference proteome</keyword>
<proteinExistence type="predicted"/>
<protein>
    <submittedName>
        <fullName evidence="2">Uncharacterized protein</fullName>
    </submittedName>
</protein>
<reference evidence="2" key="1">
    <citation type="journal article" date="2014" name="Int. J. Syst. Evol. Microbiol.">
        <title>Complete genome sequence of Corynebacterium casei LMG S-19264T (=DSM 44701T), isolated from a smear-ripened cheese.</title>
        <authorList>
            <consortium name="US DOE Joint Genome Institute (JGI-PGF)"/>
            <person name="Walter F."/>
            <person name="Albersmeier A."/>
            <person name="Kalinowski J."/>
            <person name="Ruckert C."/>
        </authorList>
    </citation>
    <scope>NUCLEOTIDE SEQUENCE</scope>
    <source>
        <strain evidence="2">CGMCC 1.12214</strain>
    </source>
</reference>